<dbReference type="GO" id="GO:0008270">
    <property type="term" value="F:zinc ion binding"/>
    <property type="evidence" value="ECO:0007669"/>
    <property type="project" value="UniProtKB-UniRule"/>
</dbReference>
<evidence type="ECO:0000256" key="4">
    <source>
        <dbReference type="ARBA" id="ARBA00022723"/>
    </source>
</evidence>
<gene>
    <name evidence="8 9" type="primary">ybeY</name>
    <name evidence="9" type="ORF">EVA98_00170</name>
</gene>
<evidence type="ECO:0000256" key="7">
    <source>
        <dbReference type="ARBA" id="ARBA00022833"/>
    </source>
</evidence>
<feature type="binding site" evidence="8">
    <location>
        <position position="122"/>
    </location>
    <ligand>
        <name>Zn(2+)</name>
        <dbReference type="ChEBI" id="CHEBI:29105"/>
        <note>catalytic</note>
    </ligand>
</feature>
<sequence length="160" mass="18501">MHMTNLINKKLSLNISSHEFKELSSELESKLELLAKHVLFDHNKNELKVNLKLVSSKEMMRLNEEFREKISDTNVLSFPADGEIQKISGELGDIAISIPYVQTESKNLNRDLDDHMMHLLAHGILHLLGFDHQEDQDANIMEAQEIKYLEFFKIANPYLL</sequence>
<keyword evidence="8" id="KW-0963">Cytoplasm</keyword>
<comment type="cofactor">
    <cofactor evidence="8">
        <name>Zn(2+)</name>
        <dbReference type="ChEBI" id="CHEBI:29105"/>
    </cofactor>
    <text evidence="8">Binds 1 zinc ion.</text>
</comment>
<dbReference type="Gene3D" id="3.40.390.30">
    <property type="entry name" value="Metalloproteases ('zincins'), catalytic domain"/>
    <property type="match status" value="1"/>
</dbReference>
<dbReference type="SUPFAM" id="SSF55486">
    <property type="entry name" value="Metalloproteases ('zincins'), catalytic domain"/>
    <property type="match status" value="1"/>
</dbReference>
<dbReference type="PROSITE" id="PS01306">
    <property type="entry name" value="UPF0054"/>
    <property type="match status" value="1"/>
</dbReference>
<dbReference type="HAMAP" id="MF_00009">
    <property type="entry name" value="Endoribonucl_YbeY"/>
    <property type="match status" value="1"/>
</dbReference>
<name>A0A520MVD4_9GAMM</name>
<evidence type="ECO:0000256" key="5">
    <source>
        <dbReference type="ARBA" id="ARBA00022759"/>
    </source>
</evidence>
<keyword evidence="7 8" id="KW-0862">Zinc</keyword>
<keyword evidence="6 8" id="KW-0378">Hydrolase</keyword>
<feature type="binding site" evidence="8">
    <location>
        <position position="132"/>
    </location>
    <ligand>
        <name>Zn(2+)</name>
        <dbReference type="ChEBI" id="CHEBI:29105"/>
        <note>catalytic</note>
    </ligand>
</feature>
<dbReference type="GO" id="GO:0005737">
    <property type="term" value="C:cytoplasm"/>
    <property type="evidence" value="ECO:0007669"/>
    <property type="project" value="UniProtKB-SubCell"/>
</dbReference>
<evidence type="ECO:0000313" key="10">
    <source>
        <dbReference type="Proteomes" id="UP000316449"/>
    </source>
</evidence>
<feature type="binding site" evidence="8">
    <location>
        <position position="126"/>
    </location>
    <ligand>
        <name>Zn(2+)</name>
        <dbReference type="ChEBI" id="CHEBI:29105"/>
        <note>catalytic</note>
    </ligand>
</feature>
<comment type="subcellular location">
    <subcellularLocation>
        <location evidence="8">Cytoplasm</location>
    </subcellularLocation>
</comment>
<organism evidence="9 10">
    <name type="scientific">SAR86 cluster bacterium</name>
    <dbReference type="NCBI Taxonomy" id="2030880"/>
    <lineage>
        <taxon>Bacteria</taxon>
        <taxon>Pseudomonadati</taxon>
        <taxon>Pseudomonadota</taxon>
        <taxon>Gammaproteobacteria</taxon>
        <taxon>SAR86 cluster</taxon>
    </lineage>
</organism>
<dbReference type="InterPro" id="IPR020549">
    <property type="entry name" value="YbeY_CS"/>
</dbReference>
<dbReference type="EMBL" id="SHBK01000001">
    <property type="protein sequence ID" value="RZO25174.1"/>
    <property type="molecule type" value="Genomic_DNA"/>
</dbReference>
<dbReference type="GO" id="GO:0006364">
    <property type="term" value="P:rRNA processing"/>
    <property type="evidence" value="ECO:0007669"/>
    <property type="project" value="UniProtKB-UniRule"/>
</dbReference>
<keyword evidence="5 8" id="KW-0255">Endonuclease</keyword>
<keyword evidence="8" id="KW-0698">rRNA processing</keyword>
<keyword evidence="3 8" id="KW-0540">Nuclease</keyword>
<reference evidence="9 10" key="1">
    <citation type="submission" date="2019-02" db="EMBL/GenBank/DDBJ databases">
        <title>Prokaryotic population dynamics and viral predation in marine succession experiment using metagenomics: the confinement effect.</title>
        <authorList>
            <person name="Haro-Moreno J.M."/>
            <person name="Rodriguez-Valera F."/>
            <person name="Lopez-Perez M."/>
        </authorList>
    </citation>
    <scope>NUCLEOTIDE SEQUENCE [LARGE SCALE GENOMIC DNA]</scope>
    <source>
        <strain evidence="9">MED-G165</strain>
    </source>
</reference>
<dbReference type="PANTHER" id="PTHR46986:SF1">
    <property type="entry name" value="ENDORIBONUCLEASE YBEY, CHLOROPLASTIC"/>
    <property type="match status" value="1"/>
</dbReference>
<proteinExistence type="inferred from homology"/>
<evidence type="ECO:0000256" key="3">
    <source>
        <dbReference type="ARBA" id="ARBA00022722"/>
    </source>
</evidence>
<protein>
    <recommendedName>
        <fullName evidence="8">Endoribonuclease YbeY</fullName>
        <ecNumber evidence="8">3.1.-.-</ecNumber>
    </recommendedName>
</protein>
<dbReference type="GO" id="GO:0004521">
    <property type="term" value="F:RNA endonuclease activity"/>
    <property type="evidence" value="ECO:0007669"/>
    <property type="project" value="UniProtKB-UniRule"/>
</dbReference>
<comment type="caution">
    <text evidence="9">The sequence shown here is derived from an EMBL/GenBank/DDBJ whole genome shotgun (WGS) entry which is preliminary data.</text>
</comment>
<dbReference type="AlphaFoldDB" id="A0A520MVD4"/>
<accession>A0A520MVD4</accession>
<evidence type="ECO:0000313" key="9">
    <source>
        <dbReference type="EMBL" id="RZO25174.1"/>
    </source>
</evidence>
<dbReference type="InterPro" id="IPR002036">
    <property type="entry name" value="YbeY"/>
</dbReference>
<evidence type="ECO:0000256" key="6">
    <source>
        <dbReference type="ARBA" id="ARBA00022801"/>
    </source>
</evidence>
<comment type="similarity">
    <text evidence="1 8">Belongs to the endoribonuclease YbeY family.</text>
</comment>
<dbReference type="InterPro" id="IPR023091">
    <property type="entry name" value="MetalPrtase_cat_dom_sf_prd"/>
</dbReference>
<evidence type="ECO:0000256" key="2">
    <source>
        <dbReference type="ARBA" id="ARBA00022517"/>
    </source>
</evidence>
<dbReference type="Pfam" id="PF02130">
    <property type="entry name" value="YbeY"/>
    <property type="match status" value="1"/>
</dbReference>
<dbReference type="NCBIfam" id="TIGR00043">
    <property type="entry name" value="rRNA maturation RNase YbeY"/>
    <property type="match status" value="1"/>
</dbReference>
<evidence type="ECO:0000256" key="8">
    <source>
        <dbReference type="HAMAP-Rule" id="MF_00009"/>
    </source>
</evidence>
<dbReference type="Proteomes" id="UP000316449">
    <property type="component" value="Unassembled WGS sequence"/>
</dbReference>
<keyword evidence="4 8" id="KW-0479">Metal-binding</keyword>
<dbReference type="PANTHER" id="PTHR46986">
    <property type="entry name" value="ENDORIBONUCLEASE YBEY, CHLOROPLASTIC"/>
    <property type="match status" value="1"/>
</dbReference>
<dbReference type="GO" id="GO:0004222">
    <property type="term" value="F:metalloendopeptidase activity"/>
    <property type="evidence" value="ECO:0007669"/>
    <property type="project" value="InterPro"/>
</dbReference>
<dbReference type="EC" id="3.1.-.-" evidence="8"/>
<evidence type="ECO:0000256" key="1">
    <source>
        <dbReference type="ARBA" id="ARBA00010875"/>
    </source>
</evidence>
<keyword evidence="2 8" id="KW-0690">Ribosome biogenesis</keyword>
<comment type="function">
    <text evidence="8">Single strand-specific metallo-endoribonuclease involved in late-stage 70S ribosome quality control and in maturation of the 3' terminus of the 16S rRNA.</text>
</comment>